<evidence type="ECO:0000313" key="3">
    <source>
        <dbReference type="Proteomes" id="UP000051950"/>
    </source>
</evidence>
<feature type="transmembrane region" description="Helical" evidence="1">
    <location>
        <begin position="74"/>
        <end position="96"/>
    </location>
</feature>
<keyword evidence="1" id="KW-1133">Transmembrane helix</keyword>
<name>A0A0T5VIZ8_9SPHI</name>
<keyword evidence="1" id="KW-0812">Transmembrane</keyword>
<feature type="transmembrane region" description="Helical" evidence="1">
    <location>
        <begin position="43"/>
        <end position="62"/>
    </location>
</feature>
<dbReference type="OrthoDB" id="1418911at2"/>
<keyword evidence="1" id="KW-0472">Membrane</keyword>
<dbReference type="Proteomes" id="UP000051950">
    <property type="component" value="Unassembled WGS sequence"/>
</dbReference>
<feature type="transmembrane region" description="Helical" evidence="1">
    <location>
        <begin position="16"/>
        <end position="37"/>
    </location>
</feature>
<reference evidence="2 3" key="1">
    <citation type="submission" date="2015-11" db="EMBL/GenBank/DDBJ databases">
        <title>Sequence of Pedobacter ginsenosidimutans.</title>
        <authorList>
            <person name="Carson E."/>
            <person name="Keyser V."/>
            <person name="Newman J."/>
            <person name="Miller J."/>
        </authorList>
    </citation>
    <scope>NUCLEOTIDE SEQUENCE [LARGE SCALE GENOMIC DNA]</scope>
    <source>
        <strain evidence="2 3">KACC 14530</strain>
    </source>
</reference>
<comment type="caution">
    <text evidence="2">The sequence shown here is derived from an EMBL/GenBank/DDBJ whole genome shotgun (WGS) entry which is preliminary data.</text>
</comment>
<proteinExistence type="predicted"/>
<evidence type="ECO:0000313" key="2">
    <source>
        <dbReference type="EMBL" id="KRT13846.1"/>
    </source>
</evidence>
<dbReference type="RefSeq" id="WP_057934494.1">
    <property type="nucleotide sequence ID" value="NZ_LMZQ01000030.1"/>
</dbReference>
<accession>A0A0T5VIZ8</accession>
<dbReference type="EMBL" id="LMZQ01000030">
    <property type="protein sequence ID" value="KRT13846.1"/>
    <property type="molecule type" value="Genomic_DNA"/>
</dbReference>
<gene>
    <name evidence="2" type="ORF">ASU31_22455</name>
</gene>
<protein>
    <submittedName>
        <fullName evidence="2">Uncharacterized protein</fullName>
    </submittedName>
</protein>
<feature type="transmembrane region" description="Helical" evidence="1">
    <location>
        <begin position="156"/>
        <end position="178"/>
    </location>
</feature>
<organism evidence="2 3">
    <name type="scientific">Pedobacter ginsenosidimutans</name>
    <dbReference type="NCBI Taxonomy" id="687842"/>
    <lineage>
        <taxon>Bacteria</taxon>
        <taxon>Pseudomonadati</taxon>
        <taxon>Bacteroidota</taxon>
        <taxon>Sphingobacteriia</taxon>
        <taxon>Sphingobacteriales</taxon>
        <taxon>Sphingobacteriaceae</taxon>
        <taxon>Pedobacter</taxon>
    </lineage>
</organism>
<evidence type="ECO:0000256" key="1">
    <source>
        <dbReference type="SAM" id="Phobius"/>
    </source>
</evidence>
<keyword evidence="3" id="KW-1185">Reference proteome</keyword>
<sequence length="284" mass="31669">MEEKYTPAGHASPSSILTTLAIGIIASLILPLLYIILCQLIPNIWFIAICAFSMGMLLGLAIDMGIRIGKIRNIQVALIIAIVCSLLAFYIQWVFFDAVMYSRSGFTFKLSQAEVKQLIGDMAFLFVHPGILFKEIIALNEVGTFRIQGSDNVSGLLLWLIWVGEFLVITGGTILVAWNGHVKIPYSELNDQWMKRRKPNLIIPFVHDKDHLIGQLRIKNFDMLKNSPDVITQPDYAEVVVYESTGDPTKFITVLNVTAPTGKNKQPKKKTVVAHYPLANNAPI</sequence>
<dbReference type="AlphaFoldDB" id="A0A0T5VIZ8"/>